<feature type="chain" id="PRO_5002748631" evidence="2">
    <location>
        <begin position="24"/>
        <end position="276"/>
    </location>
</feature>
<name>B0DEB1_LACBS</name>
<evidence type="ECO:0000313" key="4">
    <source>
        <dbReference type="EMBL" id="EDR06899.1"/>
    </source>
</evidence>
<dbReference type="Pfam" id="PF13839">
    <property type="entry name" value="PC-Esterase"/>
    <property type="match status" value="1"/>
</dbReference>
<dbReference type="GO" id="GO:0016740">
    <property type="term" value="F:transferase activity"/>
    <property type="evidence" value="ECO:0007669"/>
    <property type="project" value="InterPro"/>
</dbReference>
<reference evidence="4 5" key="1">
    <citation type="journal article" date="2008" name="Nature">
        <title>The genome of Laccaria bicolor provides insights into mycorrhizal symbiosis.</title>
        <authorList>
            <person name="Martin F."/>
            <person name="Aerts A."/>
            <person name="Ahren D."/>
            <person name="Brun A."/>
            <person name="Danchin E.G.J."/>
            <person name="Duchaussoy F."/>
            <person name="Gibon J."/>
            <person name="Kohler A."/>
            <person name="Lindquist E."/>
            <person name="Pereda V."/>
            <person name="Salamov A."/>
            <person name="Shapiro H.J."/>
            <person name="Wuyts J."/>
            <person name="Blaudez D."/>
            <person name="Buee M."/>
            <person name="Brokstein P."/>
            <person name="Canbaeck B."/>
            <person name="Cohen D."/>
            <person name="Courty P.E."/>
            <person name="Coutinho P.M."/>
            <person name="Delaruelle C."/>
            <person name="Detter J.C."/>
            <person name="Deveau A."/>
            <person name="DiFazio S."/>
            <person name="Duplessis S."/>
            <person name="Fraissinet-Tachet L."/>
            <person name="Lucic E."/>
            <person name="Frey-Klett P."/>
            <person name="Fourrey C."/>
            <person name="Feussner I."/>
            <person name="Gay G."/>
            <person name="Grimwood J."/>
            <person name="Hoegger P.J."/>
            <person name="Jain P."/>
            <person name="Kilaru S."/>
            <person name="Labbe J."/>
            <person name="Lin Y.C."/>
            <person name="Legue V."/>
            <person name="Le Tacon F."/>
            <person name="Marmeisse R."/>
            <person name="Melayah D."/>
            <person name="Montanini B."/>
            <person name="Muratet M."/>
            <person name="Nehls U."/>
            <person name="Niculita-Hirzel H."/>
            <person name="Oudot-Le Secq M.P."/>
            <person name="Peter M."/>
            <person name="Quesneville H."/>
            <person name="Rajashekar B."/>
            <person name="Reich M."/>
            <person name="Rouhier N."/>
            <person name="Schmutz J."/>
            <person name="Yin T."/>
            <person name="Chalot M."/>
            <person name="Henrissat B."/>
            <person name="Kuees U."/>
            <person name="Lucas S."/>
            <person name="Van de Peer Y."/>
            <person name="Podila G.K."/>
            <person name="Polle A."/>
            <person name="Pukkila P.J."/>
            <person name="Richardson P.M."/>
            <person name="Rouze P."/>
            <person name="Sanders I.R."/>
            <person name="Stajich J.E."/>
            <person name="Tunlid A."/>
            <person name="Tuskan G."/>
            <person name="Grigoriev I.V."/>
        </authorList>
    </citation>
    <scope>NUCLEOTIDE SEQUENCE [LARGE SCALE GENOMIC DNA]</scope>
    <source>
        <strain evidence="5">S238N-H82 / ATCC MYA-4686</strain>
    </source>
</reference>
<dbReference type="AlphaFoldDB" id="B0DEB1"/>
<comment type="similarity">
    <text evidence="1">Belongs to the PC-esterase family. TBL subfamily.</text>
</comment>
<evidence type="ECO:0000256" key="2">
    <source>
        <dbReference type="SAM" id="SignalP"/>
    </source>
</evidence>
<dbReference type="HOGENOM" id="CLU_1008545_0_0_1"/>
<evidence type="ECO:0000259" key="3">
    <source>
        <dbReference type="Pfam" id="PF13839"/>
    </source>
</evidence>
<dbReference type="OrthoDB" id="630188at2759"/>
<dbReference type="KEGG" id="lbc:LACBIDRAFT_328244"/>
<gene>
    <name evidence="4" type="ORF">LACBIDRAFT_328244</name>
</gene>
<proteinExistence type="inferred from homology"/>
<feature type="domain" description="Trichome birefringence-like C-terminal" evidence="3">
    <location>
        <begin position="58"/>
        <end position="189"/>
    </location>
</feature>
<sequence>MSKSLVFKIFDAILYLGASLTAANTENGYLLHFSMAAGGSVGHNKEKEQKTRGRRVASWEWILEDVVINTGPHYSLLHMAPANDDQLIKSYEIVIKKVYNFLSAPPVPTLTFFCATSPVHQNCGAYSQPVLSNSSVAKNPSPEWHMFPELNRIAKKFFADQNSTTTRYLDIWPLSVQRPDAHTGWHKDQLHCLHVGTLVVLRLWRSVWCAQMLIVRRKVDINYWFPCADSLVSYHFRNAMVLWLVRYRVSSPLQTIGWAFSLAPLKALRKCTWEMF</sequence>
<keyword evidence="5" id="KW-1185">Reference proteome</keyword>
<organism evidence="5">
    <name type="scientific">Laccaria bicolor (strain S238N-H82 / ATCC MYA-4686)</name>
    <name type="common">Bicoloured deceiver</name>
    <name type="synonym">Laccaria laccata var. bicolor</name>
    <dbReference type="NCBI Taxonomy" id="486041"/>
    <lineage>
        <taxon>Eukaryota</taxon>
        <taxon>Fungi</taxon>
        <taxon>Dikarya</taxon>
        <taxon>Basidiomycota</taxon>
        <taxon>Agaricomycotina</taxon>
        <taxon>Agaricomycetes</taxon>
        <taxon>Agaricomycetidae</taxon>
        <taxon>Agaricales</taxon>
        <taxon>Agaricineae</taxon>
        <taxon>Hydnangiaceae</taxon>
        <taxon>Laccaria</taxon>
    </lineage>
</organism>
<dbReference type="Proteomes" id="UP000001194">
    <property type="component" value="Unassembled WGS sequence"/>
</dbReference>
<dbReference type="InParanoid" id="B0DEB1"/>
<accession>B0DEB1</accession>
<dbReference type="RefSeq" id="XP_001882272.1">
    <property type="nucleotide sequence ID" value="XM_001882237.1"/>
</dbReference>
<dbReference type="GeneID" id="6077902"/>
<keyword evidence="2" id="KW-0732">Signal</keyword>
<evidence type="ECO:0000256" key="1">
    <source>
        <dbReference type="ARBA" id="ARBA00007727"/>
    </source>
</evidence>
<dbReference type="EMBL" id="DS547106">
    <property type="protein sequence ID" value="EDR06899.1"/>
    <property type="molecule type" value="Genomic_DNA"/>
</dbReference>
<feature type="signal peptide" evidence="2">
    <location>
        <begin position="1"/>
        <end position="23"/>
    </location>
</feature>
<dbReference type="InterPro" id="IPR026057">
    <property type="entry name" value="TBL_C"/>
</dbReference>
<protein>
    <submittedName>
        <fullName evidence="4">Predicted protein</fullName>
    </submittedName>
</protein>
<evidence type="ECO:0000313" key="5">
    <source>
        <dbReference type="Proteomes" id="UP000001194"/>
    </source>
</evidence>